<sequence length="2473" mass="256932">MTKHRVTRRLLAVALSVLLVLGCVAPAVAATYESGTYTGTGTGRNGSVALTLTLTNGAIASVDNVTHSETARYWEKAKVLLDRLVGLQTPEQVEKLDAVTGATLSSNAIKEAAKDVFRQAESKETPVFASGSGTKSDPYLIRTAAQLQAFAAAVNGGTGYEGQYISLDADLDLTGTAWTPIGATGSFNGSFNGNYHTITGMTIGSESEKASYTEAGLFGSVGKGAAIRNVGVINAAIYNKTTTDPSVGLLAAGISENSIVESCWATGTIYSDTTSPYYSYVGGLVGSIGIKSLICNSWTNVVVYAKGSSDSFVGGIVGDTGNNSAVVNCAALGSVANYGNTSMMYGAGGVVGYSSGAVYASYSSSRIHMDAMSYDDGADVPVGGVVGSPSALSAAYNCYFNKEEKQTYYDGEVSTPLAVGYDVLNYSESDNDHCEGLTAAEIASETLLNKLTAALTPEELAKGQAYFKSESLLTGDITLDSLLSMTENGWCTWERNADGALLPTAGGSVTPEEPDYFAGGDGSVGDPYQIATEAQLRAFAEATQAGKLVTTNVCFVLTADIALNGEWTPVHSFGGTFDGGDHTVSGMTIGTADAPSKLVSAGFFDVLANTARVHDLHLTNASVYVQRSGAALDDRIYAGGLVGGAGTAGSNVRIDNCSVTGSTISATSGTFAYAGGLAGRLDRENVVTNCWTDIAVTALSANSPACAGGLVATIGGSSMIANAAALGDVSVTGVSAEYNWCRAGGLLGSSAYLTHNCYASGNVSLQDSAESVKNVYLGCLIGEQSGGVVVSGHYFNGAVLHCNGETQTAKATGSIPASWYFDYNKITAHDSVTDAAFAATLNDGISESGLAETDAYLTSSGKFTSYTAESLAAMRPAAWQSWGLADGKVVLGGSQDDPTFAGGDGSETAPFLIRTEAQLRAFAATTADGETYAGQYVALDADIPLNGDWTPIHSFAGTFDGQGHTVSGMTIGTESAPADASDTPLGFFDILANDARVRNLHLTGVSIYGSAVGQWTRPFVGGIAGGSLSIGSGVRIDNCSVTGSAISLTAENWAYTGGILGAQAMNGVITNSWTDVTVSAISKSGLTCVGGITAINSNGAMLANCAALGDVISHNGYTLTSTISGAAGGLIGQATGLLHNCYASGNIELVNAMDVATPAAGMLVGKISASRALNGLVVGCRYETAAVVTANGTQIETAAAGAMGDTVRLENVSAADTGAKTFADTMNEGLSTAGLGRTDRWLTGEDVGFTAEELAALRPAAWYAWERNEDGKTVLSARVYEDTEIPTPDFFDSGDGTEKDPWIIRTLAQLQAFRAFFAKSDFDGAYIALAADLDLTGAEWAPIGHTDKGVQAFRGHFDGRGHTISGMSIGTASAPVTDTTKTYYGLFAALMDGASAEDLRVEGSIYVTGEQTVSAGLLAGCSDLALIDRCYAVGTVQVRTENGSFENSSFAGGLIGYSQRSEIYNCGADVTLDAYCKTANAEAGGITAMNAFGIIANSYATGTLTAATDRTVDDSGVSYLGGIAGCQAGTLVNCYSDCTLTSKTWTKFVGALGGMATAISESYDSYYAEDVALTIEDQRLDPPVAFGTVVPSGYNEDGDLLNGAFIYNVTAMTLEPAALAAALNENFAAFPVDPAELTVPLLRWTVVDGKAVPRGGAAGITYVPVEKPDPTPEYAYQDGVYYGRDEAEHVIVRIVVKDGKIVSAEIVTPKDFDADHAEEILAAVVSSQTVERADSDTADDSTLKSALKVALNRALLGDTSTYDPADPTAIFDGGSGTKADPYRIATADQLRAFAAAVNEEEHFAGEYIVLTADIDLAGRKWVPAGNAGAHCFSGIFDGQNHKILGLRIGTEETPADYVAAGLFAYADGAIIRNVAIENAQINIKRTDSVRIYAGIVAGVMDKSETGAGALITNCAVSGTVSASSKDWSTVGGIVGQSYDSVILNCSAHVDLTTVSVSGSALAGGIVGLDGFSILANSYAMGSIYADAGVNAATIGGIAGMQAGVAGNNYSDMKLTSKNATGDIGGIAGRNTAIGTVNYGYFNSEQEQRSGNSVVTPAKDIGTNVTMGSTGVVRNTAAMTGAELRSETFRDLLNENQCEDHELRSALQDGVTRYSIKLRADGSLTVDSWILDGEVRQKNAPALELDPQAPEAPVITPDGGSYAEAQTVTITAASADAAIYYTLDGSDPLNGTLYTGPFTLEQSAVVRAVAVRGNSVSAETRVEFTIETVHNAVLSFVSNGGSVVERVELPVGTALDLSAYVTEREGYDFTGWYLDAALTQPITSLTLEADTTVYAGWRIRNPFVDVAEKDYFYDAVLWGVENGVVKGMDETHFEPETVCTRAQALTFLWRANGMPQPKTTTNPFVDVDASAYYYDAVLWGVENGIVKGMDETHFEPDTACSRAHALTFLWRAKGMPQASGTTFADVPANAYYAQAVAWGVENGIVKGMDETHFEPDTLCQRAHAVTFLWRAYAN</sequence>
<dbReference type="InterPro" id="IPR007329">
    <property type="entry name" value="FMN-bd"/>
</dbReference>
<keyword evidence="6" id="KW-1185">Reference proteome</keyword>
<evidence type="ECO:0000313" key="6">
    <source>
        <dbReference type="Proteomes" id="UP001491552"/>
    </source>
</evidence>
<feature type="domain" description="SLH" evidence="4">
    <location>
        <begin position="2298"/>
        <end position="2358"/>
    </location>
</feature>
<proteinExistence type="predicted"/>
<dbReference type="Pfam" id="PF13290">
    <property type="entry name" value="CHB_HEX_C_1"/>
    <property type="match status" value="1"/>
</dbReference>
<dbReference type="Gene3D" id="3.90.1010.20">
    <property type="match status" value="1"/>
</dbReference>
<dbReference type="InterPro" id="IPR059177">
    <property type="entry name" value="GH29D-like_dom"/>
</dbReference>
<comment type="subcellular location">
    <subcellularLocation>
        <location evidence="1">Cell envelope</location>
    </subcellularLocation>
</comment>
<organism evidence="5 6">
    <name type="scientific">Faecousia intestinalis</name>
    <dbReference type="NCBI Taxonomy" id="3133167"/>
    <lineage>
        <taxon>Bacteria</taxon>
        <taxon>Bacillati</taxon>
        <taxon>Bacillota</taxon>
        <taxon>Clostridia</taxon>
        <taxon>Eubacteriales</taxon>
        <taxon>Oscillospiraceae</taxon>
        <taxon>Faecousia</taxon>
    </lineage>
</organism>
<name>A0ABV1G6B7_9FIRM</name>
<dbReference type="Proteomes" id="UP001491552">
    <property type="component" value="Unassembled WGS sequence"/>
</dbReference>
<keyword evidence="3" id="KW-0732">Signal</keyword>
<keyword evidence="2" id="KW-0677">Repeat</keyword>
<dbReference type="PROSITE" id="PS51257">
    <property type="entry name" value="PROKAR_LIPOPROTEIN"/>
    <property type="match status" value="1"/>
</dbReference>
<evidence type="ECO:0000256" key="2">
    <source>
        <dbReference type="ARBA" id="ARBA00022737"/>
    </source>
</evidence>
<evidence type="ECO:0000256" key="1">
    <source>
        <dbReference type="ARBA" id="ARBA00004196"/>
    </source>
</evidence>
<dbReference type="Pfam" id="PF04205">
    <property type="entry name" value="FMN_bind"/>
    <property type="match status" value="1"/>
</dbReference>
<dbReference type="NCBIfam" id="TIGR02543">
    <property type="entry name" value="List_Bact_rpt"/>
    <property type="match status" value="1"/>
</dbReference>
<evidence type="ECO:0000313" key="5">
    <source>
        <dbReference type="EMBL" id="MEQ2510955.1"/>
    </source>
</evidence>
<dbReference type="InterPro" id="IPR042229">
    <property type="entry name" value="Listeria/Bacterioides_rpt_sf"/>
</dbReference>
<dbReference type="Pfam" id="PF07581">
    <property type="entry name" value="Glug"/>
    <property type="match status" value="1"/>
</dbReference>
<evidence type="ECO:0000259" key="4">
    <source>
        <dbReference type="PROSITE" id="PS51272"/>
    </source>
</evidence>
<comment type="caution">
    <text evidence="5">The sequence shown here is derived from an EMBL/GenBank/DDBJ whole genome shotgun (WGS) entry which is preliminary data.</text>
</comment>
<dbReference type="Gene3D" id="2.160.20.110">
    <property type="match status" value="5"/>
</dbReference>
<evidence type="ECO:0000256" key="3">
    <source>
        <dbReference type="SAM" id="SignalP"/>
    </source>
</evidence>
<feature type="domain" description="SLH" evidence="4">
    <location>
        <begin position="2423"/>
        <end position="2473"/>
    </location>
</feature>
<feature type="domain" description="SLH" evidence="4">
    <location>
        <begin position="2359"/>
        <end position="2422"/>
    </location>
</feature>
<dbReference type="RefSeq" id="WP_349135649.1">
    <property type="nucleotide sequence ID" value="NZ_JBBMFF010000205.1"/>
</dbReference>
<dbReference type="SMART" id="SM00900">
    <property type="entry name" value="FMN_bind"/>
    <property type="match status" value="1"/>
</dbReference>
<dbReference type="EMBL" id="JBBMFF010000205">
    <property type="protein sequence ID" value="MEQ2510955.1"/>
    <property type="molecule type" value="Genomic_DNA"/>
</dbReference>
<dbReference type="PROSITE" id="PS51272">
    <property type="entry name" value="SLH"/>
    <property type="match status" value="3"/>
</dbReference>
<feature type="chain" id="PRO_5045335025" evidence="3">
    <location>
        <begin position="30"/>
        <end position="2473"/>
    </location>
</feature>
<feature type="signal peptide" evidence="3">
    <location>
        <begin position="1"/>
        <end position="29"/>
    </location>
</feature>
<dbReference type="InterPro" id="IPR001119">
    <property type="entry name" value="SLH_dom"/>
</dbReference>
<dbReference type="Pfam" id="PF09479">
    <property type="entry name" value="Flg_new"/>
    <property type="match status" value="1"/>
</dbReference>
<dbReference type="InterPro" id="IPR011493">
    <property type="entry name" value="GLUG"/>
</dbReference>
<reference evidence="5 6" key="1">
    <citation type="submission" date="2024-03" db="EMBL/GenBank/DDBJ databases">
        <title>Human intestinal bacterial collection.</title>
        <authorList>
            <person name="Pauvert C."/>
            <person name="Hitch T.C.A."/>
            <person name="Clavel T."/>
        </authorList>
    </citation>
    <scope>NUCLEOTIDE SEQUENCE [LARGE SCALE GENOMIC DNA]</scope>
    <source>
        <strain evidence="5 6">CLA-AA-H192</strain>
    </source>
</reference>
<accession>A0ABV1G6B7</accession>
<protein>
    <submittedName>
        <fullName evidence="5">S-layer homology domain-containing protein</fullName>
    </submittedName>
</protein>
<dbReference type="Gene3D" id="2.60.40.4270">
    <property type="entry name" value="Listeria-Bacteroides repeat domain"/>
    <property type="match status" value="1"/>
</dbReference>
<dbReference type="Pfam" id="PF00395">
    <property type="entry name" value="SLH"/>
    <property type="match status" value="3"/>
</dbReference>
<gene>
    <name evidence="5" type="ORF">WMO66_06800</name>
</gene>
<dbReference type="InterPro" id="IPR013378">
    <property type="entry name" value="InlB-like_B-rpt"/>
</dbReference>